<dbReference type="InterPro" id="IPR012337">
    <property type="entry name" value="RNaseH-like_sf"/>
</dbReference>
<keyword evidence="1" id="KW-0540">Nuclease</keyword>
<protein>
    <recommendedName>
        <fullName evidence="12">Integrase catalytic domain-containing protein</fullName>
    </recommendedName>
</protein>
<dbReference type="GO" id="GO:0016787">
    <property type="term" value="F:hydrolase activity"/>
    <property type="evidence" value="ECO:0007669"/>
    <property type="project" value="UniProtKB-KW"/>
</dbReference>
<keyword evidence="8" id="KW-0808">Transferase</keyword>
<accession>A0A8J5EW44</accession>
<keyword evidence="14" id="KW-1185">Reference proteome</keyword>
<evidence type="ECO:0000256" key="10">
    <source>
        <dbReference type="SAM" id="MobiDB-lite"/>
    </source>
</evidence>
<dbReference type="InterPro" id="IPR036397">
    <property type="entry name" value="RNaseH_sf"/>
</dbReference>
<dbReference type="Pfam" id="PF25597">
    <property type="entry name" value="SH3_retrovirus"/>
    <property type="match status" value="1"/>
</dbReference>
<name>A0A8J5EW44_ZINOF</name>
<keyword evidence="8" id="KW-0239">DNA-directed DNA polymerase</keyword>
<dbReference type="GO" id="GO:0046872">
    <property type="term" value="F:metal ion binding"/>
    <property type="evidence" value="ECO:0007669"/>
    <property type="project" value="UniProtKB-KW"/>
</dbReference>
<dbReference type="PROSITE" id="PS50994">
    <property type="entry name" value="INTEGRASE"/>
    <property type="match status" value="1"/>
</dbReference>
<feature type="signal peptide" evidence="11">
    <location>
        <begin position="1"/>
        <end position="23"/>
    </location>
</feature>
<keyword evidence="8" id="KW-0548">Nucleotidyltransferase</keyword>
<keyword evidence="2" id="KW-0479">Metal-binding</keyword>
<keyword evidence="9" id="KW-0233">DNA recombination</keyword>
<dbReference type="InterPro" id="IPR039537">
    <property type="entry name" value="Retrotran_Ty1/copia-like"/>
</dbReference>
<dbReference type="GO" id="GO:0004519">
    <property type="term" value="F:endonuclease activity"/>
    <property type="evidence" value="ECO:0007669"/>
    <property type="project" value="UniProtKB-KW"/>
</dbReference>
<keyword evidence="4" id="KW-0378">Hydrolase</keyword>
<dbReference type="InterPro" id="IPR057670">
    <property type="entry name" value="SH3_retrovirus"/>
</dbReference>
<organism evidence="13 14">
    <name type="scientific">Zingiber officinale</name>
    <name type="common">Ginger</name>
    <name type="synonym">Amomum zingiber</name>
    <dbReference type="NCBI Taxonomy" id="94328"/>
    <lineage>
        <taxon>Eukaryota</taxon>
        <taxon>Viridiplantae</taxon>
        <taxon>Streptophyta</taxon>
        <taxon>Embryophyta</taxon>
        <taxon>Tracheophyta</taxon>
        <taxon>Spermatophyta</taxon>
        <taxon>Magnoliopsida</taxon>
        <taxon>Liliopsida</taxon>
        <taxon>Zingiberales</taxon>
        <taxon>Zingiberaceae</taxon>
        <taxon>Zingiber</taxon>
    </lineage>
</organism>
<dbReference type="PANTHER" id="PTHR42648:SF11">
    <property type="entry name" value="TRANSPOSON TY4-P GAG-POL POLYPROTEIN"/>
    <property type="match status" value="1"/>
</dbReference>
<evidence type="ECO:0000256" key="2">
    <source>
        <dbReference type="ARBA" id="ARBA00022723"/>
    </source>
</evidence>
<dbReference type="AlphaFoldDB" id="A0A8J5EW44"/>
<evidence type="ECO:0000256" key="7">
    <source>
        <dbReference type="ARBA" id="ARBA00022918"/>
    </source>
</evidence>
<evidence type="ECO:0000256" key="4">
    <source>
        <dbReference type="ARBA" id="ARBA00022801"/>
    </source>
</evidence>
<evidence type="ECO:0000313" key="14">
    <source>
        <dbReference type="Proteomes" id="UP000734854"/>
    </source>
</evidence>
<dbReference type="EMBL" id="JACMSC010000018">
    <property type="protein sequence ID" value="KAG6475312.1"/>
    <property type="molecule type" value="Genomic_DNA"/>
</dbReference>
<dbReference type="CDD" id="cd09272">
    <property type="entry name" value="RNase_HI_RT_Ty1"/>
    <property type="match status" value="1"/>
</dbReference>
<evidence type="ECO:0000256" key="3">
    <source>
        <dbReference type="ARBA" id="ARBA00022759"/>
    </source>
</evidence>
<dbReference type="SUPFAM" id="SSF53098">
    <property type="entry name" value="Ribonuclease H-like"/>
    <property type="match status" value="1"/>
</dbReference>
<feature type="domain" description="Integrase catalytic" evidence="12">
    <location>
        <begin position="85"/>
        <end position="178"/>
    </location>
</feature>
<evidence type="ECO:0000256" key="1">
    <source>
        <dbReference type="ARBA" id="ARBA00022722"/>
    </source>
</evidence>
<dbReference type="GO" id="GO:0003887">
    <property type="term" value="F:DNA-directed DNA polymerase activity"/>
    <property type="evidence" value="ECO:0007669"/>
    <property type="project" value="UniProtKB-KW"/>
</dbReference>
<keyword evidence="11" id="KW-0732">Signal</keyword>
<feature type="chain" id="PRO_5035287460" description="Integrase catalytic domain-containing protein" evidence="11">
    <location>
        <begin position="24"/>
        <end position="560"/>
    </location>
</feature>
<keyword evidence="5" id="KW-0460">Magnesium</keyword>
<feature type="region of interest" description="Disordered" evidence="10">
    <location>
        <begin position="261"/>
        <end position="306"/>
    </location>
</feature>
<keyword evidence="7" id="KW-0695">RNA-directed DNA polymerase</keyword>
<evidence type="ECO:0000256" key="9">
    <source>
        <dbReference type="ARBA" id="ARBA00023172"/>
    </source>
</evidence>
<proteinExistence type="predicted"/>
<evidence type="ECO:0000256" key="5">
    <source>
        <dbReference type="ARBA" id="ARBA00022842"/>
    </source>
</evidence>
<evidence type="ECO:0000259" key="12">
    <source>
        <dbReference type="PROSITE" id="PS50994"/>
    </source>
</evidence>
<evidence type="ECO:0000313" key="13">
    <source>
        <dbReference type="EMBL" id="KAG6475312.1"/>
    </source>
</evidence>
<dbReference type="GO" id="GO:0003676">
    <property type="term" value="F:nucleic acid binding"/>
    <property type="evidence" value="ECO:0007669"/>
    <property type="project" value="InterPro"/>
</dbReference>
<dbReference type="Proteomes" id="UP000734854">
    <property type="component" value="Unassembled WGS sequence"/>
</dbReference>
<comment type="caution">
    <text evidence="13">The sequence shown here is derived from an EMBL/GenBank/DDBJ whole genome shotgun (WGS) entry which is preliminary data.</text>
</comment>
<dbReference type="GO" id="GO:0015074">
    <property type="term" value="P:DNA integration"/>
    <property type="evidence" value="ECO:0007669"/>
    <property type="project" value="UniProtKB-KW"/>
</dbReference>
<gene>
    <name evidence="13" type="ORF">ZIOFF_064530</name>
</gene>
<keyword evidence="3" id="KW-0255">Endonuclease</keyword>
<dbReference type="InterPro" id="IPR001584">
    <property type="entry name" value="Integrase_cat-core"/>
</dbReference>
<dbReference type="GO" id="GO:0006310">
    <property type="term" value="P:DNA recombination"/>
    <property type="evidence" value="ECO:0007669"/>
    <property type="project" value="UniProtKB-KW"/>
</dbReference>
<keyword evidence="6" id="KW-0229">DNA integration</keyword>
<dbReference type="PANTHER" id="PTHR42648">
    <property type="entry name" value="TRANSPOSASE, PUTATIVE-RELATED"/>
    <property type="match status" value="1"/>
</dbReference>
<evidence type="ECO:0000256" key="11">
    <source>
        <dbReference type="SAM" id="SignalP"/>
    </source>
</evidence>
<feature type="compositionally biased region" description="Low complexity" evidence="10">
    <location>
        <begin position="275"/>
        <end position="302"/>
    </location>
</feature>
<dbReference type="GO" id="GO:0003964">
    <property type="term" value="F:RNA-directed DNA polymerase activity"/>
    <property type="evidence" value="ECO:0007669"/>
    <property type="project" value="UniProtKB-KW"/>
</dbReference>
<evidence type="ECO:0000256" key="8">
    <source>
        <dbReference type="ARBA" id="ARBA00022932"/>
    </source>
</evidence>
<sequence length="560" mass="62914">MAPAGVDCMVTVLLAISVGNALGIRVEKNGQISDELKDAYKRVQLASAALVVGQLHGGMKDFASMKRLVPSGQTPWSLPMDLGRSDRGKEYTSKEFHNFCEDEGVERQLTVRYTPQQNGVTERKNQTIVEMAKSMMHEKGLPKIFWAEAVYTAVYLSNRCPTTAIPNKTPFEAWSGRRPSVNHLKVFGSICYSQIPKQKRSKLDESSERCIFVGYSTMSKGYRLFNLQLGQVIISRDVQVDENALWNWEENKVEKKDILISTDKEDEIEPSTPDSSSSQPNEESSTDPTSSNSSSPSATPKSDLGGSLDDMKSTSGYCFSFGSAIFSWVSKKQQSVAQSSAEAEYISASVATSQAIWLRKILADLGHHQIEGTVLHCDNKSAIAMAKNPVHHNRTRHIALKHHFIRQAIEDKEIQLEGVHYNRLEYLDPEYIQEMAILKVKITHIRREIVEATVERISLTHSMSQLQVELGVTRGEVESTKTLAETYHCNLEAALIAIEDARAEVRSQKVSLTELQTYVQESETQKDQLEGQVFELKKYQAGEDERWAIKKRNSFSQRNL</sequence>
<reference evidence="13 14" key="1">
    <citation type="submission" date="2020-08" db="EMBL/GenBank/DDBJ databases">
        <title>Plant Genome Project.</title>
        <authorList>
            <person name="Zhang R.-G."/>
        </authorList>
    </citation>
    <scope>NUCLEOTIDE SEQUENCE [LARGE SCALE GENOMIC DNA]</scope>
    <source>
        <tissue evidence="13">Rhizome</tissue>
    </source>
</reference>
<evidence type="ECO:0000256" key="6">
    <source>
        <dbReference type="ARBA" id="ARBA00022908"/>
    </source>
</evidence>
<dbReference type="Gene3D" id="3.30.420.10">
    <property type="entry name" value="Ribonuclease H-like superfamily/Ribonuclease H"/>
    <property type="match status" value="1"/>
</dbReference>